<sequence>MSIHFFCVECLSDPSQGRTGPKAQNYFGIPDLSRNPETISGFPKLGFLKIWFGIGIEIGIPENFGMGIGTRVSV</sequence>
<keyword evidence="2" id="KW-1185">Reference proteome</keyword>
<organism evidence="1 2">
    <name type="scientific">Malus domestica</name>
    <name type="common">Apple</name>
    <name type="synonym">Pyrus malus</name>
    <dbReference type="NCBI Taxonomy" id="3750"/>
    <lineage>
        <taxon>Eukaryota</taxon>
        <taxon>Viridiplantae</taxon>
        <taxon>Streptophyta</taxon>
        <taxon>Embryophyta</taxon>
        <taxon>Tracheophyta</taxon>
        <taxon>Spermatophyta</taxon>
        <taxon>Magnoliopsida</taxon>
        <taxon>eudicotyledons</taxon>
        <taxon>Gunneridae</taxon>
        <taxon>Pentapetalae</taxon>
        <taxon>rosids</taxon>
        <taxon>fabids</taxon>
        <taxon>Rosales</taxon>
        <taxon>Rosaceae</taxon>
        <taxon>Amygdaloideae</taxon>
        <taxon>Maleae</taxon>
        <taxon>Malus</taxon>
    </lineage>
</organism>
<comment type="caution">
    <text evidence="1">The sequence shown here is derived from an EMBL/GenBank/DDBJ whole genome shotgun (WGS) entry which is preliminary data.</text>
</comment>
<proteinExistence type="predicted"/>
<reference evidence="1 2" key="1">
    <citation type="submission" date="2018-10" db="EMBL/GenBank/DDBJ databases">
        <title>A high-quality apple genome assembly.</title>
        <authorList>
            <person name="Hu J."/>
        </authorList>
    </citation>
    <scope>NUCLEOTIDE SEQUENCE [LARGE SCALE GENOMIC DNA]</scope>
    <source>
        <strain evidence="2">cv. HFTH1</strain>
        <tissue evidence="1">Young leaf</tissue>
    </source>
</reference>
<gene>
    <name evidence="1" type="ORF">DVH24_031488</name>
</gene>
<accession>A0A498HI16</accession>
<protein>
    <submittedName>
        <fullName evidence="1">Uncharacterized protein</fullName>
    </submittedName>
</protein>
<dbReference type="EMBL" id="RDQH01000343">
    <property type="protein sequence ID" value="RXH69155.1"/>
    <property type="molecule type" value="Genomic_DNA"/>
</dbReference>
<name>A0A498HI16_MALDO</name>
<evidence type="ECO:0000313" key="1">
    <source>
        <dbReference type="EMBL" id="RXH69155.1"/>
    </source>
</evidence>
<dbReference type="Proteomes" id="UP000290289">
    <property type="component" value="Chromosome 17"/>
</dbReference>
<evidence type="ECO:0000313" key="2">
    <source>
        <dbReference type="Proteomes" id="UP000290289"/>
    </source>
</evidence>
<dbReference type="AlphaFoldDB" id="A0A498HI16"/>